<proteinExistence type="predicted"/>
<comment type="caution">
    <text evidence="1">The sequence shown here is derived from an EMBL/GenBank/DDBJ whole genome shotgun (WGS) entry which is preliminary data.</text>
</comment>
<name>A0ACC6V117_9CREN</name>
<reference evidence="1" key="1">
    <citation type="submission" date="2024-07" db="EMBL/GenBank/DDBJ databases">
        <title>Metagenome and Metagenome-Assembled Genomes of Archaea from a hot spring from the geothermal field of Los Azufres, Mexico.</title>
        <authorList>
            <person name="Marin-Paredes R."/>
            <person name="Martinez-Romero E."/>
            <person name="Servin-Garciduenas L.E."/>
        </authorList>
    </citation>
    <scope>NUCLEOTIDE SEQUENCE</scope>
</reference>
<sequence length="217" mass="23720">MYRTISFNFSNIEEVEQFLDYISKYVKIEYYAIVREKNVYIQLSGPPHEIKRAIAVMKTAAGLARARLRPLRAYPIDLLFKETETAAPVPPDTIADYLSILGFKAKLKGDSLLTDAAPDAVRKAVEDISKAYKALEAEAVTPHAKRIVAVYMAARGAPPGRAVEELAEAGVLNKGDVYSLAADLQTAKKKLRALAAKLYRPRARAGRDVAGGGEARG</sequence>
<protein>
    <submittedName>
        <fullName evidence="1">DUF2067 domain-containing protein</fullName>
    </submittedName>
</protein>
<evidence type="ECO:0000313" key="2">
    <source>
        <dbReference type="Proteomes" id="UP000033636"/>
    </source>
</evidence>
<evidence type="ECO:0000313" key="1">
    <source>
        <dbReference type="EMBL" id="MFB6490656.1"/>
    </source>
</evidence>
<organism evidence="1 2">
    <name type="scientific">Thermoproteus sp. AZ2</name>
    <dbReference type="NCBI Taxonomy" id="1609232"/>
    <lineage>
        <taxon>Archaea</taxon>
        <taxon>Thermoproteota</taxon>
        <taxon>Thermoprotei</taxon>
        <taxon>Thermoproteales</taxon>
        <taxon>Thermoproteaceae</taxon>
        <taxon>Thermoproteus</taxon>
    </lineage>
</organism>
<dbReference type="EMBL" id="JZWT02000012">
    <property type="protein sequence ID" value="MFB6490656.1"/>
    <property type="molecule type" value="Genomic_DNA"/>
</dbReference>
<gene>
    <name evidence="1" type="ORF">TU35_005320</name>
</gene>
<dbReference type="Proteomes" id="UP000033636">
    <property type="component" value="Unassembled WGS sequence"/>
</dbReference>
<accession>A0ACC6V117</accession>